<protein>
    <submittedName>
        <fullName evidence="1">Uncharacterized protein</fullName>
    </submittedName>
</protein>
<evidence type="ECO:0000313" key="1">
    <source>
        <dbReference type="EMBL" id="ETK88734.1"/>
    </source>
</evidence>
<name>W2H0R0_PHYNI</name>
<reference evidence="1" key="2">
    <citation type="submission" date="2013-11" db="EMBL/GenBank/DDBJ databases">
        <title>The Genome Sequence of Phytophthora parasitica CJ02B3.</title>
        <authorList>
            <consortium name="The Broad Institute Genomics Platform"/>
            <person name="Russ C."/>
            <person name="Tyler B."/>
            <person name="Panabieres F."/>
            <person name="Shan W."/>
            <person name="Tripathy S."/>
            <person name="Grunwald N."/>
            <person name="Machado M."/>
            <person name="Johnson C.S."/>
            <person name="Arredondo F."/>
            <person name="Hong C."/>
            <person name="Coffey M."/>
            <person name="Young S.K."/>
            <person name="Zeng Q."/>
            <person name="Gargeya S."/>
            <person name="Fitzgerald M."/>
            <person name="Abouelleil A."/>
            <person name="Alvarado L."/>
            <person name="Chapman S.B."/>
            <person name="Gainer-Dewar J."/>
            <person name="Goldberg J."/>
            <person name="Griggs A."/>
            <person name="Gujja S."/>
            <person name="Hansen M."/>
            <person name="Howarth C."/>
            <person name="Imamovic A."/>
            <person name="Ireland A."/>
            <person name="Larimer J."/>
            <person name="McCowan C."/>
            <person name="Murphy C."/>
            <person name="Pearson M."/>
            <person name="Poon T.W."/>
            <person name="Priest M."/>
            <person name="Roberts A."/>
            <person name="Saif S."/>
            <person name="Shea T."/>
            <person name="Sykes S."/>
            <person name="Wortman J."/>
            <person name="Nusbaum C."/>
            <person name="Birren B."/>
        </authorList>
    </citation>
    <scope>NUCLEOTIDE SEQUENCE [LARGE SCALE GENOMIC DNA]</scope>
    <source>
        <strain evidence="1">CJ02B3</strain>
    </source>
</reference>
<dbReference type="AlphaFoldDB" id="W2H0R0"/>
<accession>W2H0R0</accession>
<sequence>MVPSRRLGVSSLGLQERNLDLELRGGCYAR</sequence>
<dbReference type="EMBL" id="KI679124">
    <property type="protein sequence ID" value="ETL95289.1"/>
    <property type="molecule type" value="Genomic_DNA"/>
</dbReference>
<dbReference type="EMBL" id="KI692360">
    <property type="protein sequence ID" value="ETM48488.1"/>
    <property type="molecule type" value="Genomic_DNA"/>
</dbReference>
<organism evidence="1">
    <name type="scientific">Phytophthora nicotianae</name>
    <name type="common">Potato buckeye rot agent</name>
    <name type="synonym">Phytophthora parasitica</name>
    <dbReference type="NCBI Taxonomy" id="4792"/>
    <lineage>
        <taxon>Eukaryota</taxon>
        <taxon>Sar</taxon>
        <taxon>Stramenopiles</taxon>
        <taxon>Oomycota</taxon>
        <taxon>Peronosporomycetes</taxon>
        <taxon>Peronosporales</taxon>
        <taxon>Peronosporaceae</taxon>
        <taxon>Phytophthora</taxon>
    </lineage>
</organism>
<dbReference type="Proteomes" id="UP000054423">
    <property type="component" value="Unassembled WGS sequence"/>
</dbReference>
<proteinExistence type="predicted"/>
<reference evidence="2" key="1">
    <citation type="submission" date="2013-11" db="EMBL/GenBank/DDBJ databases">
        <title>The Genome Sequence of Phytophthora parasitica CHvinca01.</title>
        <authorList>
            <consortium name="The Broad Institute Genomics Platform"/>
            <person name="Russ C."/>
            <person name="Tyler B."/>
            <person name="Panabieres F."/>
            <person name="Shan W."/>
            <person name="Tripathy S."/>
            <person name="Grunwald N."/>
            <person name="Machado M."/>
            <person name="Johnson C.S."/>
            <person name="Arredondo F."/>
            <person name="Hong C."/>
            <person name="Coffey M."/>
            <person name="Young S.K."/>
            <person name="Zeng Q."/>
            <person name="Gargeya S."/>
            <person name="Fitzgerald M."/>
            <person name="Abouelleil A."/>
            <person name="Alvarado L."/>
            <person name="Chapman S.B."/>
            <person name="Gainer-Dewar J."/>
            <person name="Goldberg J."/>
            <person name="Griggs A."/>
            <person name="Gujja S."/>
            <person name="Hansen M."/>
            <person name="Howarth C."/>
            <person name="Imamovic A."/>
            <person name="Ireland A."/>
            <person name="Larimer J."/>
            <person name="McCowan C."/>
            <person name="Murphy C."/>
            <person name="Pearson M."/>
            <person name="Poon T.W."/>
            <person name="Priest M."/>
            <person name="Roberts A."/>
            <person name="Saif S."/>
            <person name="Shea T."/>
            <person name="Sykes S."/>
            <person name="Wortman J."/>
            <person name="Nusbaum C."/>
            <person name="Birren B."/>
        </authorList>
    </citation>
    <scope>NUCLEOTIDE SEQUENCE [LARGE SCALE GENOMIC DNA]</scope>
    <source>
        <strain evidence="2">CHvinca01</strain>
    </source>
</reference>
<dbReference type="Proteomes" id="UP000053236">
    <property type="component" value="Unassembled WGS sequence"/>
</dbReference>
<dbReference type="EMBL" id="KI685826">
    <property type="protein sequence ID" value="ETK88734.1"/>
    <property type="molecule type" value="Genomic_DNA"/>
</dbReference>
<gene>
    <name evidence="3" type="ORF">L914_06966</name>
    <name evidence="1" type="ORF">L915_07046</name>
    <name evidence="2" type="ORF">L917_06883</name>
</gene>
<dbReference type="Proteomes" id="UP000054532">
    <property type="component" value="Unassembled WGS sequence"/>
</dbReference>
<evidence type="ECO:0000313" key="2">
    <source>
        <dbReference type="EMBL" id="ETL95289.1"/>
    </source>
</evidence>
<reference evidence="3" key="3">
    <citation type="submission" date="2013-11" db="EMBL/GenBank/DDBJ databases">
        <title>The Genome Sequence of Phytophthora parasitica IAC_01/95.</title>
        <authorList>
            <consortium name="The Broad Institute Genomics Platform"/>
            <person name="Russ C."/>
            <person name="Tyler B."/>
            <person name="Panabieres F."/>
            <person name="Shan W."/>
            <person name="Tripathy S."/>
            <person name="Grunwald N."/>
            <person name="Machado M."/>
            <person name="Johnson C.S."/>
            <person name="Arredondo F."/>
            <person name="Hong C."/>
            <person name="Coffey M."/>
            <person name="Young S.K."/>
            <person name="Zeng Q."/>
            <person name="Gargeya S."/>
            <person name="Fitzgerald M."/>
            <person name="Abouelleil A."/>
            <person name="Alvarado L."/>
            <person name="Chapman S.B."/>
            <person name="Gainer-Dewar J."/>
            <person name="Goldberg J."/>
            <person name="Griggs A."/>
            <person name="Gujja S."/>
            <person name="Hansen M."/>
            <person name="Howarth C."/>
            <person name="Imamovic A."/>
            <person name="Ireland A."/>
            <person name="Larimer J."/>
            <person name="McCowan C."/>
            <person name="Murphy C."/>
            <person name="Pearson M."/>
            <person name="Poon T.W."/>
            <person name="Priest M."/>
            <person name="Roberts A."/>
            <person name="Saif S."/>
            <person name="Shea T."/>
            <person name="Sykes S."/>
            <person name="Wortman J."/>
            <person name="Nusbaum C."/>
            <person name="Birren B."/>
        </authorList>
    </citation>
    <scope>NUCLEOTIDE SEQUENCE [LARGE SCALE GENOMIC DNA]</scope>
    <source>
        <strain evidence="3">IAC_01/95</strain>
    </source>
</reference>
<evidence type="ECO:0000313" key="3">
    <source>
        <dbReference type="EMBL" id="ETM48488.1"/>
    </source>
</evidence>